<dbReference type="SUPFAM" id="SSF81383">
    <property type="entry name" value="F-box domain"/>
    <property type="match status" value="1"/>
</dbReference>
<feature type="domain" description="FBD" evidence="2">
    <location>
        <begin position="343"/>
        <end position="379"/>
    </location>
</feature>
<dbReference type="PANTHER" id="PTHR34145:SF61">
    <property type="entry name" value="OS07G0161500 PROTEIN"/>
    <property type="match status" value="1"/>
</dbReference>
<dbReference type="InterPro" id="IPR055357">
    <property type="entry name" value="LRR_At1g61320_AtMIF1"/>
</dbReference>
<evidence type="ECO:0000259" key="1">
    <source>
        <dbReference type="Pfam" id="PF00646"/>
    </source>
</evidence>
<dbReference type="EnsemblPlants" id="LPERR07G03380.1">
    <property type="protein sequence ID" value="LPERR07G03380.1"/>
    <property type="gene ID" value="LPERR07G03380"/>
</dbReference>
<dbReference type="InterPro" id="IPR053772">
    <property type="entry name" value="At1g61320/At1g61330-like"/>
</dbReference>
<dbReference type="InterPro" id="IPR001810">
    <property type="entry name" value="F-box_dom"/>
</dbReference>
<reference evidence="4" key="3">
    <citation type="submission" date="2015-04" db="UniProtKB">
        <authorList>
            <consortium name="EnsemblPlants"/>
        </authorList>
    </citation>
    <scope>IDENTIFICATION</scope>
</reference>
<dbReference type="Pfam" id="PF23622">
    <property type="entry name" value="LRR_At1g61320_AtMIF1"/>
    <property type="match status" value="1"/>
</dbReference>
<evidence type="ECO:0000259" key="2">
    <source>
        <dbReference type="Pfam" id="PF08387"/>
    </source>
</evidence>
<dbReference type="InterPro" id="IPR036047">
    <property type="entry name" value="F-box-like_dom_sf"/>
</dbReference>
<dbReference type="HOGENOM" id="CLU_010721_3_5_1"/>
<evidence type="ECO:0000259" key="3">
    <source>
        <dbReference type="Pfam" id="PF23622"/>
    </source>
</evidence>
<dbReference type="SUPFAM" id="SSF52047">
    <property type="entry name" value="RNI-like"/>
    <property type="match status" value="1"/>
</dbReference>
<dbReference type="InterPro" id="IPR032675">
    <property type="entry name" value="LRR_dom_sf"/>
</dbReference>
<proteinExistence type="predicted"/>
<dbReference type="AlphaFoldDB" id="A0A0D9WVR3"/>
<name>A0A0D9WVR3_9ORYZ</name>
<reference evidence="4 5" key="1">
    <citation type="submission" date="2012-08" db="EMBL/GenBank/DDBJ databases">
        <title>Oryza genome evolution.</title>
        <authorList>
            <person name="Wing R.A."/>
        </authorList>
    </citation>
    <scope>NUCLEOTIDE SEQUENCE</scope>
</reference>
<reference evidence="5" key="2">
    <citation type="submission" date="2013-12" db="EMBL/GenBank/DDBJ databases">
        <authorList>
            <person name="Yu Y."/>
            <person name="Lee S."/>
            <person name="de Baynast K."/>
            <person name="Wissotski M."/>
            <person name="Liu L."/>
            <person name="Talag J."/>
            <person name="Goicoechea J."/>
            <person name="Angelova A."/>
            <person name="Jetty R."/>
            <person name="Kudrna D."/>
            <person name="Golser W."/>
            <person name="Rivera L."/>
            <person name="Zhang J."/>
            <person name="Wing R."/>
        </authorList>
    </citation>
    <scope>NUCLEOTIDE SEQUENCE</scope>
</reference>
<feature type="domain" description="At1g61320/AtMIF1 LRR" evidence="3">
    <location>
        <begin position="72"/>
        <end position="266"/>
    </location>
</feature>
<dbReference type="Pfam" id="PF00646">
    <property type="entry name" value="F-box"/>
    <property type="match status" value="1"/>
</dbReference>
<sequence length="439" mass="50547">MQHILELIISRLPIVDAIRTGILSRQWKDLWCDNRTMLIFNRITVRKHRSKIFPVGYRLLSMRKFLSRVNSVLQQHSGVGVERMEINCTLRNAQCHIDRWVSFAIASKTKELILDLSELKRSALLTDTINNWNVNREGFCNFPCELLDATNGSHLRTLKLTSVYLKPTADFNGFLNITRLNLLDVNITDEDVQHLLNKPNVLEFMEISFCRMLTIIHAPRSLNRLKHLQVDNCPRLQKIEINCDLTTLDFSGPMASLVFARISSLNNKAIFPQRLPKFLHLRHIRLETIVLGHDRKTDILDYAYLLEIAPFMEKLEIHMWMDSHRRPYREEDGELRSFPLYHHSHLKWVHITGFFGHKDQVELALHILGSSTMLKKMVIDSKVAIVPVDGSYLPPLKGALYVDGRVVATEFVCKADHRNVVQVVGASNEDDSGVDANCI</sequence>
<dbReference type="STRING" id="77586.A0A0D9WVR3"/>
<protein>
    <submittedName>
        <fullName evidence="4">Uncharacterized protein</fullName>
    </submittedName>
</protein>
<evidence type="ECO:0000313" key="4">
    <source>
        <dbReference type="EnsemblPlants" id="LPERR07G03380.1"/>
    </source>
</evidence>
<organism evidence="4 5">
    <name type="scientific">Leersia perrieri</name>
    <dbReference type="NCBI Taxonomy" id="77586"/>
    <lineage>
        <taxon>Eukaryota</taxon>
        <taxon>Viridiplantae</taxon>
        <taxon>Streptophyta</taxon>
        <taxon>Embryophyta</taxon>
        <taxon>Tracheophyta</taxon>
        <taxon>Spermatophyta</taxon>
        <taxon>Magnoliopsida</taxon>
        <taxon>Liliopsida</taxon>
        <taxon>Poales</taxon>
        <taxon>Poaceae</taxon>
        <taxon>BOP clade</taxon>
        <taxon>Oryzoideae</taxon>
        <taxon>Oryzeae</taxon>
        <taxon>Oryzinae</taxon>
        <taxon>Leersia</taxon>
    </lineage>
</organism>
<dbReference type="InterPro" id="IPR006566">
    <property type="entry name" value="FBD"/>
</dbReference>
<dbReference type="Pfam" id="PF08387">
    <property type="entry name" value="FBD"/>
    <property type="match status" value="1"/>
</dbReference>
<evidence type="ECO:0000313" key="5">
    <source>
        <dbReference type="Proteomes" id="UP000032180"/>
    </source>
</evidence>
<accession>A0A0D9WVR3</accession>
<keyword evidence="5" id="KW-1185">Reference proteome</keyword>
<dbReference type="Gene3D" id="3.80.10.10">
    <property type="entry name" value="Ribonuclease Inhibitor"/>
    <property type="match status" value="1"/>
</dbReference>
<dbReference type="Gramene" id="LPERR07G03380.1">
    <property type="protein sequence ID" value="LPERR07G03380.1"/>
    <property type="gene ID" value="LPERR07G03380"/>
</dbReference>
<dbReference type="PANTHER" id="PTHR34145">
    <property type="entry name" value="OS02G0105600 PROTEIN"/>
    <property type="match status" value="1"/>
</dbReference>
<dbReference type="Proteomes" id="UP000032180">
    <property type="component" value="Chromosome 7"/>
</dbReference>
<feature type="domain" description="F-box" evidence="1">
    <location>
        <begin position="3"/>
        <end position="35"/>
    </location>
</feature>